<protein>
    <submittedName>
        <fullName evidence="1">C-5 sterol desaturase</fullName>
    </submittedName>
</protein>
<dbReference type="Proteomes" id="UP001241377">
    <property type="component" value="Unassembled WGS sequence"/>
</dbReference>
<gene>
    <name evidence="1" type="primary">ERG3</name>
    <name evidence="1" type="ORF">QFC19_007403</name>
</gene>
<sequence>MDIVLEISDYFVFDRFYAWAFPKGPELAVGHMGADLANSWAQYNSSSTSMNSLKFPKPLQTTLSTVWSQISKFQDASEVYGNDGRFLPLNSFTNETSMLRANVARQASSMLIVTIIFGLVLYFSVAGISYLTVFDKKIFNHPRYLKNQMALEIHQATTAIPVMVALTLPFFMMEIHGFSKLYMNIDELTGGWKAIFMQIITFILFTDCGIYFIHRGLHYPAVYKRLHKPHHKWIVCTPFASHAFHPVDGWAQSLPYHIYPMLFPLHKVLYLLLFTFVNFWTVMIHDGQYLSNDPVVNGTACHTVHHLYFNYNYGQFTTLWDRLGRSYRRPDDKLFEKNKAEEEKKMWKDQVKKMEVIRNELEGKEDDRVYVD</sequence>
<comment type="caution">
    <text evidence="1">The sequence shown here is derived from an EMBL/GenBank/DDBJ whole genome shotgun (WGS) entry which is preliminary data.</text>
</comment>
<organism evidence="1 2">
    <name type="scientific">Naganishia cerealis</name>
    <dbReference type="NCBI Taxonomy" id="610337"/>
    <lineage>
        <taxon>Eukaryota</taxon>
        <taxon>Fungi</taxon>
        <taxon>Dikarya</taxon>
        <taxon>Basidiomycota</taxon>
        <taxon>Agaricomycotina</taxon>
        <taxon>Tremellomycetes</taxon>
        <taxon>Filobasidiales</taxon>
        <taxon>Filobasidiaceae</taxon>
        <taxon>Naganishia</taxon>
    </lineage>
</organism>
<evidence type="ECO:0000313" key="2">
    <source>
        <dbReference type="Proteomes" id="UP001241377"/>
    </source>
</evidence>
<keyword evidence="2" id="KW-1185">Reference proteome</keyword>
<dbReference type="EMBL" id="JASBWR010000097">
    <property type="protein sequence ID" value="KAJ9095914.1"/>
    <property type="molecule type" value="Genomic_DNA"/>
</dbReference>
<name>A0ACC2V9Q6_9TREE</name>
<proteinExistence type="predicted"/>
<evidence type="ECO:0000313" key="1">
    <source>
        <dbReference type="EMBL" id="KAJ9095914.1"/>
    </source>
</evidence>
<reference evidence="1" key="1">
    <citation type="submission" date="2023-04" db="EMBL/GenBank/DDBJ databases">
        <title>Draft Genome sequencing of Naganishia species isolated from polar environments using Oxford Nanopore Technology.</title>
        <authorList>
            <person name="Leo P."/>
            <person name="Venkateswaran K."/>
        </authorList>
    </citation>
    <scope>NUCLEOTIDE SEQUENCE</scope>
    <source>
        <strain evidence="1">MNA-CCFEE 5261</strain>
    </source>
</reference>
<accession>A0ACC2V9Q6</accession>